<evidence type="ECO:0000313" key="6">
    <source>
        <dbReference type="EMBL" id="GAA5165159.1"/>
    </source>
</evidence>
<keyword evidence="3 5" id="KW-0732">Signal</keyword>
<dbReference type="Pfam" id="PF13416">
    <property type="entry name" value="SBP_bac_8"/>
    <property type="match status" value="1"/>
</dbReference>
<gene>
    <name evidence="6" type="ORF">GCM10023321_54840</name>
</gene>
<dbReference type="PANTHER" id="PTHR30006">
    <property type="entry name" value="THIAMINE-BINDING PERIPLASMIC PROTEIN-RELATED"/>
    <property type="match status" value="1"/>
</dbReference>
<evidence type="ECO:0000256" key="5">
    <source>
        <dbReference type="SAM" id="SignalP"/>
    </source>
</evidence>
<dbReference type="PROSITE" id="PS51257">
    <property type="entry name" value="PROKAR_LIPOPROTEIN"/>
    <property type="match status" value="1"/>
</dbReference>
<dbReference type="InterPro" id="IPR006059">
    <property type="entry name" value="SBP"/>
</dbReference>
<evidence type="ECO:0000313" key="7">
    <source>
        <dbReference type="Proteomes" id="UP001428817"/>
    </source>
</evidence>
<comment type="subcellular location">
    <subcellularLocation>
        <location evidence="1">Periplasm</location>
    </subcellularLocation>
</comment>
<protein>
    <submittedName>
        <fullName evidence="6">ABC transporter substrate-binding protein</fullName>
    </submittedName>
</protein>
<evidence type="ECO:0000256" key="3">
    <source>
        <dbReference type="ARBA" id="ARBA00022729"/>
    </source>
</evidence>
<proteinExistence type="predicted"/>
<keyword evidence="2" id="KW-0813">Transport</keyword>
<evidence type="ECO:0000256" key="2">
    <source>
        <dbReference type="ARBA" id="ARBA00022448"/>
    </source>
</evidence>
<feature type="chain" id="PRO_5045951187" evidence="5">
    <location>
        <begin position="21"/>
        <end position="348"/>
    </location>
</feature>
<reference evidence="7" key="1">
    <citation type="journal article" date="2019" name="Int. J. Syst. Evol. Microbiol.">
        <title>The Global Catalogue of Microorganisms (GCM) 10K type strain sequencing project: providing services to taxonomists for standard genome sequencing and annotation.</title>
        <authorList>
            <consortium name="The Broad Institute Genomics Platform"/>
            <consortium name="The Broad Institute Genome Sequencing Center for Infectious Disease"/>
            <person name="Wu L."/>
            <person name="Ma J."/>
        </authorList>
    </citation>
    <scope>NUCLEOTIDE SEQUENCE [LARGE SCALE GENOMIC DNA]</scope>
    <source>
        <strain evidence="7">JCM 18303</strain>
    </source>
</reference>
<dbReference type="PANTHER" id="PTHR30006:SF3">
    <property type="entry name" value="THIAMINE-BINDING PERIPLASMIC PROTEIN"/>
    <property type="match status" value="1"/>
</dbReference>
<comment type="caution">
    <text evidence="6">The sequence shown here is derived from an EMBL/GenBank/DDBJ whole genome shotgun (WGS) entry which is preliminary data.</text>
</comment>
<keyword evidence="4" id="KW-0574">Periplasm</keyword>
<name>A0ABP9QPB4_9PSEU</name>
<sequence length="348" mass="37806">MRARVLIMSAVAVALTAACGGGGGGGGAGPVTFVSTGGDFQEAQINAWQKPFTASTGTAFVNTGPPDQAKLKTMIESENVEWDVLDQGPEFAQRYGPKYLEKLDFNVVDRSYYPPGTVSDYAVPAYFYGTFMLYDTKAFPTDPPTGIEAFFDTKRYPGKRIVPPIRNMSVTNMLEFALLADGVPKDRLYPVDVDRALRKLDTIRSELVFADNYGQIQQAMSGRQATMVLSLTARAALAIKGGAPYQVIWQHTFANSDVLVVPKGAPNKDAAMKFIQFVAQPAQQQAFSAASSMAPGNPNVTAHYPDPVQRSLDVFAPEHKDTLIYTNATWWAENLDPVVAKVTAWSIG</sequence>
<evidence type="ECO:0000256" key="4">
    <source>
        <dbReference type="ARBA" id="ARBA00022764"/>
    </source>
</evidence>
<evidence type="ECO:0000256" key="1">
    <source>
        <dbReference type="ARBA" id="ARBA00004418"/>
    </source>
</evidence>
<organism evidence="6 7">
    <name type="scientific">Pseudonocardia eucalypti</name>
    <dbReference type="NCBI Taxonomy" id="648755"/>
    <lineage>
        <taxon>Bacteria</taxon>
        <taxon>Bacillati</taxon>
        <taxon>Actinomycetota</taxon>
        <taxon>Actinomycetes</taxon>
        <taxon>Pseudonocardiales</taxon>
        <taxon>Pseudonocardiaceae</taxon>
        <taxon>Pseudonocardia</taxon>
    </lineage>
</organism>
<dbReference type="Gene3D" id="3.40.190.10">
    <property type="entry name" value="Periplasmic binding protein-like II"/>
    <property type="match status" value="2"/>
</dbReference>
<dbReference type="Proteomes" id="UP001428817">
    <property type="component" value="Unassembled WGS sequence"/>
</dbReference>
<dbReference type="SUPFAM" id="SSF53850">
    <property type="entry name" value="Periplasmic binding protein-like II"/>
    <property type="match status" value="1"/>
</dbReference>
<dbReference type="EMBL" id="BAABJP010000030">
    <property type="protein sequence ID" value="GAA5165159.1"/>
    <property type="molecule type" value="Genomic_DNA"/>
</dbReference>
<accession>A0ABP9QPB4</accession>
<feature type="signal peptide" evidence="5">
    <location>
        <begin position="1"/>
        <end position="20"/>
    </location>
</feature>
<keyword evidence="7" id="KW-1185">Reference proteome</keyword>
<dbReference type="RefSeq" id="WP_185062559.1">
    <property type="nucleotide sequence ID" value="NZ_BAABJP010000030.1"/>
</dbReference>